<evidence type="ECO:0000256" key="12">
    <source>
        <dbReference type="ARBA" id="ARBA00048679"/>
    </source>
</evidence>
<evidence type="ECO:0000256" key="4">
    <source>
        <dbReference type="ARBA" id="ARBA00022679"/>
    </source>
</evidence>
<feature type="non-terminal residue" evidence="14">
    <location>
        <position position="1"/>
    </location>
</feature>
<dbReference type="InterPro" id="IPR003152">
    <property type="entry name" value="FATC_dom"/>
</dbReference>
<evidence type="ECO:0000256" key="2">
    <source>
        <dbReference type="ARBA" id="ARBA00012513"/>
    </source>
</evidence>
<dbReference type="Pfam" id="PF02260">
    <property type="entry name" value="FATC"/>
    <property type="match status" value="1"/>
</dbReference>
<proteinExistence type="predicted"/>
<dbReference type="InterPro" id="IPR036940">
    <property type="entry name" value="PI3/4_kinase_cat_sf"/>
</dbReference>
<dbReference type="InterPro" id="IPR000403">
    <property type="entry name" value="PI3/4_kinase_cat_dom"/>
</dbReference>
<evidence type="ECO:0000256" key="10">
    <source>
        <dbReference type="ARBA" id="ARBA00023306"/>
    </source>
</evidence>
<dbReference type="PROSITE" id="PS51189">
    <property type="entry name" value="FAT"/>
    <property type="match status" value="1"/>
</dbReference>
<dbReference type="PROSITE" id="PS50290">
    <property type="entry name" value="PI3_4_KINASE_3"/>
    <property type="match status" value="1"/>
</dbReference>
<dbReference type="InterPro" id="IPR003151">
    <property type="entry name" value="PIK-rel_kinase_FAT"/>
</dbReference>
<dbReference type="SMART" id="SM00146">
    <property type="entry name" value="PI3Kc"/>
    <property type="match status" value="1"/>
</dbReference>
<dbReference type="HOGENOM" id="CLU_260537_0_0_1"/>
<keyword evidence="7" id="KW-0418">Kinase</keyword>
<dbReference type="EC" id="2.7.11.1" evidence="2"/>
<keyword evidence="3" id="KW-0723">Serine/threonine-protein kinase</keyword>
<dbReference type="Gene3D" id="1.10.1070.11">
    <property type="entry name" value="Phosphatidylinositol 3-/4-kinase, catalytic domain"/>
    <property type="match status" value="1"/>
</dbReference>
<evidence type="ECO:0000313" key="14">
    <source>
        <dbReference type="EMBL" id="ENN81821.1"/>
    </source>
</evidence>
<dbReference type="Gene3D" id="3.30.1010.10">
    <property type="entry name" value="Phosphatidylinositol 3-kinase Catalytic Subunit, Chain A, domain 4"/>
    <property type="match status" value="1"/>
</dbReference>
<dbReference type="SUPFAM" id="SSF56112">
    <property type="entry name" value="Protein kinase-like (PK-like)"/>
    <property type="match status" value="1"/>
</dbReference>
<dbReference type="PROSITE" id="PS00916">
    <property type="entry name" value="PI3_4_KINASE_2"/>
    <property type="match status" value="1"/>
</dbReference>
<dbReference type="PROSITE" id="PS00915">
    <property type="entry name" value="PI3_4_KINASE_1"/>
    <property type="match status" value="1"/>
</dbReference>
<keyword evidence="4" id="KW-0808">Transferase</keyword>
<evidence type="ECO:0000256" key="13">
    <source>
        <dbReference type="ARBA" id="ARBA00073111"/>
    </source>
</evidence>
<dbReference type="SMART" id="SM01343">
    <property type="entry name" value="FATC"/>
    <property type="match status" value="1"/>
</dbReference>
<dbReference type="OMA" id="MAFCRLD"/>
<organism evidence="14">
    <name type="scientific">Dendroctonus ponderosae</name>
    <name type="common">Mountain pine beetle</name>
    <dbReference type="NCBI Taxonomy" id="77166"/>
    <lineage>
        <taxon>Eukaryota</taxon>
        <taxon>Metazoa</taxon>
        <taxon>Ecdysozoa</taxon>
        <taxon>Arthropoda</taxon>
        <taxon>Hexapoda</taxon>
        <taxon>Insecta</taxon>
        <taxon>Pterygota</taxon>
        <taxon>Neoptera</taxon>
        <taxon>Endopterygota</taxon>
        <taxon>Coleoptera</taxon>
        <taxon>Polyphaga</taxon>
        <taxon>Cucujiformia</taxon>
        <taxon>Curculionidae</taxon>
        <taxon>Scolytinae</taxon>
        <taxon>Dendroctonus</taxon>
    </lineage>
</organism>
<reference evidence="14" key="1">
    <citation type="journal article" date="2013" name="Genome Biol.">
        <title>Draft genome of the mountain pine beetle, Dendroctonus ponderosae Hopkins, a major forest pest.</title>
        <authorList>
            <person name="Keeling C.I."/>
            <person name="Yuen M.M."/>
            <person name="Liao N.Y."/>
            <person name="Docking T.R."/>
            <person name="Chan S.K."/>
            <person name="Taylor G.A."/>
            <person name="Palmquist D.L."/>
            <person name="Jackman S.D."/>
            <person name="Nguyen A."/>
            <person name="Li M."/>
            <person name="Henderson H."/>
            <person name="Janes J.K."/>
            <person name="Zhao Y."/>
            <person name="Pandoh P."/>
            <person name="Moore R."/>
            <person name="Sperling F.A."/>
            <person name="Huber D.P."/>
            <person name="Birol I."/>
            <person name="Jones S.J."/>
            <person name="Bohlmann J."/>
        </authorList>
    </citation>
    <scope>NUCLEOTIDE SEQUENCE</scope>
</reference>
<name>N6UMA6_DENPD</name>
<dbReference type="PANTHER" id="PTHR37079">
    <property type="entry name" value="SERINE/THREONINE-PROTEIN KINASE ATM"/>
    <property type="match status" value="1"/>
</dbReference>
<dbReference type="PANTHER" id="PTHR37079:SF4">
    <property type="entry name" value="SERINE_THREONINE-PROTEIN KINASE ATM"/>
    <property type="match status" value="1"/>
</dbReference>
<dbReference type="GO" id="GO:0005634">
    <property type="term" value="C:nucleus"/>
    <property type="evidence" value="ECO:0007669"/>
    <property type="project" value="UniProtKB-SubCell"/>
</dbReference>
<dbReference type="Pfam" id="PF00454">
    <property type="entry name" value="PI3_PI4_kinase"/>
    <property type="match status" value="1"/>
</dbReference>
<evidence type="ECO:0000256" key="7">
    <source>
        <dbReference type="ARBA" id="ARBA00022777"/>
    </source>
</evidence>
<keyword evidence="8" id="KW-0067">ATP-binding</keyword>
<evidence type="ECO:0000256" key="6">
    <source>
        <dbReference type="ARBA" id="ARBA00022763"/>
    </source>
</evidence>
<dbReference type="EMBL" id="KB740049">
    <property type="protein sequence ID" value="ENN81821.1"/>
    <property type="molecule type" value="Genomic_DNA"/>
</dbReference>
<evidence type="ECO:0000256" key="5">
    <source>
        <dbReference type="ARBA" id="ARBA00022741"/>
    </source>
</evidence>
<protein>
    <recommendedName>
        <fullName evidence="13">Serine/threonine-protein kinase ATM</fullName>
        <ecNumber evidence="2">2.7.11.1</ecNumber>
    </recommendedName>
</protein>
<evidence type="ECO:0000256" key="1">
    <source>
        <dbReference type="ARBA" id="ARBA00004123"/>
    </source>
</evidence>
<comment type="subcellular location">
    <subcellularLocation>
        <location evidence="1">Nucleus</location>
    </subcellularLocation>
</comment>
<keyword evidence="5" id="KW-0547">Nucleotide-binding</keyword>
<evidence type="ECO:0000256" key="11">
    <source>
        <dbReference type="ARBA" id="ARBA00047899"/>
    </source>
</evidence>
<dbReference type="InterPro" id="IPR044107">
    <property type="entry name" value="PIKKc_ATM"/>
</dbReference>
<keyword evidence="9" id="KW-0539">Nucleus</keyword>
<dbReference type="FunFam" id="3.30.1010.10:FF:000023">
    <property type="entry name" value="Serine/threonine-protein kinase ATM"/>
    <property type="match status" value="1"/>
</dbReference>
<evidence type="ECO:0000256" key="8">
    <source>
        <dbReference type="ARBA" id="ARBA00022840"/>
    </source>
</evidence>
<dbReference type="InterPro" id="IPR038980">
    <property type="entry name" value="ATM_plant"/>
</dbReference>
<dbReference type="InterPro" id="IPR018936">
    <property type="entry name" value="PI3/4_kinase_CS"/>
</dbReference>
<dbReference type="InterPro" id="IPR011009">
    <property type="entry name" value="Kinase-like_dom_sf"/>
</dbReference>
<dbReference type="CDD" id="cd05171">
    <property type="entry name" value="PIKKc_ATM"/>
    <property type="match status" value="1"/>
</dbReference>
<dbReference type="PROSITE" id="PS51190">
    <property type="entry name" value="FATC"/>
    <property type="match status" value="1"/>
</dbReference>
<dbReference type="GO" id="GO:0006281">
    <property type="term" value="P:DNA repair"/>
    <property type="evidence" value="ECO:0007669"/>
    <property type="project" value="InterPro"/>
</dbReference>
<comment type="catalytic activity">
    <reaction evidence="12">
        <text>L-seryl-[protein] + ATP = O-phospho-L-seryl-[protein] + ADP + H(+)</text>
        <dbReference type="Rhea" id="RHEA:17989"/>
        <dbReference type="Rhea" id="RHEA-COMP:9863"/>
        <dbReference type="Rhea" id="RHEA-COMP:11604"/>
        <dbReference type="ChEBI" id="CHEBI:15378"/>
        <dbReference type="ChEBI" id="CHEBI:29999"/>
        <dbReference type="ChEBI" id="CHEBI:30616"/>
        <dbReference type="ChEBI" id="CHEBI:83421"/>
        <dbReference type="ChEBI" id="CHEBI:456216"/>
        <dbReference type="EC" id="2.7.11.1"/>
    </reaction>
</comment>
<dbReference type="GO" id="GO:0005524">
    <property type="term" value="F:ATP binding"/>
    <property type="evidence" value="ECO:0007669"/>
    <property type="project" value="UniProtKB-KW"/>
</dbReference>
<evidence type="ECO:0000256" key="3">
    <source>
        <dbReference type="ARBA" id="ARBA00022527"/>
    </source>
</evidence>
<dbReference type="Pfam" id="PF02259">
    <property type="entry name" value="FAT"/>
    <property type="match status" value="1"/>
</dbReference>
<dbReference type="InterPro" id="IPR014009">
    <property type="entry name" value="PIK_FAT"/>
</dbReference>
<keyword evidence="6" id="KW-0227">DNA damage</keyword>
<gene>
    <name evidence="14" type="ORF">YQE_01793</name>
</gene>
<keyword evidence="10" id="KW-0131">Cell cycle</keyword>
<dbReference type="OrthoDB" id="381190at2759"/>
<sequence>MDVDCCSSQWDGNPVIKHVPDFLSSNFQRVRYRAVALLVNYLKISAGTTRLSTIHLSEELFSLIYERNSQVFEVTDSLSEERLQEEIAGRASSALYTFLAIIVNCNNWIEESVLAIIRLEHSKGLGRLFNGELIAKVLKTLQEHFGSDDFVKTYMDRILSNWLELGYKIDDFQFRMLGCSDKAELYAKHLDVCLPLLLQKDQHDLFAAAKLLGMTETDALEEILVENIDQVVLSLVEGIADEKAIQQSFGETVFFTCKVISLADFRLCLQFIESIYVRMWITKAVHFGQILKMQSYKSIGDLDALSGCGVSLLLRAEHQVEYYQNTGQWARATDYYIMHSIHDQNLNIDNLLMSFKMNHLYQMPLLCESLCREPDYECLWRLGQWKMSKIDHIKPQKIEYRDYEKYKFNCLKAVCDNDEYTFSAAKQQMSKCIVDKLKHTSLESSKSLYPILSQMQSLIEVEDCFQLFEGTNVDKILTKWRLQDLIIRKNDFQFVEPIAAQRITLLRELSRQQPLLRTVYCEMVLNFVDYAKEECHIKVAENALIDIQKIPDLDRSIESELQLRIVQLRWLNGDKMIAHQLLRNISLSAEITPRFSSSGQTPLESFNVFSFRLKAKSLMLQGIYMAETYSDRAPILNRFESSLQIYEQMPIEDRTKEDLDNLEDNYDIFATFADREYQQIMAHIKSDLFQKKLSNIKSCKEMANALQRQKQKTDDEKKAGVINERQISIDENEIKAAFRDKQLVLQIALKHYINNLVASDKNNIKIFRVMALFIENKDNKSVIETLQQMIPKMSSYKYIPMLPQLIPHISNNPNDFFGQQINRIIEQCSTDHPHHTLPLLLALVNANKDREYTNSKKLGANDRSATAVAIIKKLRKTHLRNIVDRMLKLSEALIELAYYVPVLTSTRKNQFEIPNRYKIHGIKRFEDVLVPTCSIPPSRTNTYHTIEGIYKFVPKYKTVGGINAPKRIECLGMSGKTYLQLVKGQDDLRQDAVMQQVFRIMTDLLASNKQTKSLHIRTYKVVPLSMRSGILEWVANSMPIGDYLSGSSELGLIGAHREFRPKDETPSRCKMLFKDCHRKSNDVKLSTYLEICEAIQPVFHKFFETHFRQPSVWYERRRAYIHSVATTSMCGFVLGLGDRHVSNILIDKQTAEVIHIDFGIAFEQGKCLPTPEQVPFRLTRDIVDGMGVSGIEGLFRKSCEKTMEVLRSNAQIILTILEVLLYDPLYFWTVSAAEATKRQTEAPNETYKSIADELEEENKNVSAERTLLRLQGKLQGTEQGKPTSIEQQVGALIQQAMDPANLCRLYFGWQPYL</sequence>
<accession>N6UMA6</accession>
<dbReference type="GO" id="GO:0004674">
    <property type="term" value="F:protein serine/threonine kinase activity"/>
    <property type="evidence" value="ECO:0007669"/>
    <property type="project" value="UniProtKB-KW"/>
</dbReference>
<evidence type="ECO:0000256" key="9">
    <source>
        <dbReference type="ARBA" id="ARBA00023242"/>
    </source>
</evidence>
<comment type="catalytic activity">
    <reaction evidence="11">
        <text>L-threonyl-[protein] + ATP = O-phospho-L-threonyl-[protein] + ADP + H(+)</text>
        <dbReference type="Rhea" id="RHEA:46608"/>
        <dbReference type="Rhea" id="RHEA-COMP:11060"/>
        <dbReference type="Rhea" id="RHEA-COMP:11605"/>
        <dbReference type="ChEBI" id="CHEBI:15378"/>
        <dbReference type="ChEBI" id="CHEBI:30013"/>
        <dbReference type="ChEBI" id="CHEBI:30616"/>
        <dbReference type="ChEBI" id="CHEBI:61977"/>
        <dbReference type="ChEBI" id="CHEBI:456216"/>
        <dbReference type="EC" id="2.7.11.1"/>
    </reaction>
</comment>